<evidence type="ECO:0000259" key="3">
    <source>
        <dbReference type="Pfam" id="PF06974"/>
    </source>
</evidence>
<dbReference type="AlphaFoldDB" id="A0ABD2A6R5"/>
<name>A0ABD2A6R5_VESSQ</name>
<proteinExistence type="predicted"/>
<feature type="region of interest" description="Disordered" evidence="1">
    <location>
        <begin position="690"/>
        <end position="711"/>
    </location>
</feature>
<accession>A0ABD2A6R5</accession>
<evidence type="ECO:0000313" key="5">
    <source>
        <dbReference type="Proteomes" id="UP001607302"/>
    </source>
</evidence>
<feature type="domain" description="O-acyltransferase WSD1 C-terminal" evidence="3">
    <location>
        <begin position="538"/>
        <end position="679"/>
    </location>
</feature>
<feature type="compositionally biased region" description="Low complexity" evidence="1">
    <location>
        <begin position="695"/>
        <end position="711"/>
    </location>
</feature>
<dbReference type="InterPro" id="IPR009721">
    <property type="entry name" value="O-acyltransferase_WSD1_C"/>
</dbReference>
<dbReference type="Proteomes" id="UP001607302">
    <property type="component" value="Unassembled WGS sequence"/>
</dbReference>
<keyword evidence="5" id="KW-1185">Reference proteome</keyword>
<evidence type="ECO:0000313" key="4">
    <source>
        <dbReference type="EMBL" id="KAL2716326.1"/>
    </source>
</evidence>
<keyword evidence="2" id="KW-0472">Membrane</keyword>
<evidence type="ECO:0000256" key="1">
    <source>
        <dbReference type="SAM" id="MobiDB-lite"/>
    </source>
</evidence>
<evidence type="ECO:0000256" key="2">
    <source>
        <dbReference type="SAM" id="Phobius"/>
    </source>
</evidence>
<protein>
    <recommendedName>
        <fullName evidence="3">O-acyltransferase WSD1 C-terminal domain-containing protein</fullName>
    </recommendedName>
</protein>
<dbReference type="Pfam" id="PF06974">
    <property type="entry name" value="WS_DGAT_C"/>
    <property type="match status" value="1"/>
</dbReference>
<feature type="transmembrane region" description="Helical" evidence="2">
    <location>
        <begin position="373"/>
        <end position="393"/>
    </location>
</feature>
<sequence length="711" mass="81367">MVMAVALSSSSSLFELMDLFSLTIPTNLVFVTLLAFISLPFFLFLYPASSWSRKCWINFVKWKYPNCIVVEENNIRSILDQGRNHGIYTLLVQGRSIAEGTRSHLLHLTSKKKFLRLTLTTRWGLYVWKDNEQFSVDNHLLNSPCSFRGRPLTESNIQVLTKRLHNGISIIKLFKPLHICMRQVCDYVSDVTSKFLPAGRSPWQVNVINCFFRGEEYQICLVRVHHLLLRLEHLSLADFLPLKYSTENWACEESDSPFTNLYVEPSALPRLHQKLTENFSNYWNEFLCNNDPIERPEIMKKRIGVFQCIKIGVIVLVATSKELTRQYRKSEGLRFFDFFTILQREVNKRNFGVFIIFYAVLRILHPIDTIYSILAWSWYLFIMLTLKTPVLIFREFQALQSKYKHFYPDTLISMIWCYLPLIIQATIEVFSITWIAIGAPKLILEELFLKHPQANRLQTISPCGRKVVAWSEEVSLDVLKKISSVTGATDAEILLTATVDSLKEYFRHCGVRIPDDVLTTAKFVNQKAIFLHNHETRGIVCLALPTRTPLFEDDLLEILQVIQRNVQETRAKQSAIYAITATETSRGLISSSFPSILLKLILNQLSRRYSLSLTHVDGNLQVEGVDAAVYWRPPQGNCNMSITLHRYGNGVRLGVMGDALIGPQHSIITRTFPKSLQNLSAIVGVPKTPVLENQSRSPSPHSVSPTTSPGY</sequence>
<gene>
    <name evidence="4" type="ORF">V1478_014002</name>
</gene>
<dbReference type="EMBL" id="JAUDFV010000154">
    <property type="protein sequence ID" value="KAL2716326.1"/>
    <property type="molecule type" value="Genomic_DNA"/>
</dbReference>
<reference evidence="4 5" key="1">
    <citation type="journal article" date="2024" name="Ann. Entomol. Soc. Am.">
        <title>Genomic analyses of the southern and eastern yellowjacket wasps (Hymenoptera: Vespidae) reveal evolutionary signatures of social life.</title>
        <authorList>
            <person name="Catto M.A."/>
            <person name="Caine P.B."/>
            <person name="Orr S.E."/>
            <person name="Hunt B.G."/>
            <person name="Goodisman M.A.D."/>
        </authorList>
    </citation>
    <scope>NUCLEOTIDE SEQUENCE [LARGE SCALE GENOMIC DNA]</scope>
    <source>
        <strain evidence="4">233</strain>
        <tissue evidence="4">Head and thorax</tissue>
    </source>
</reference>
<feature type="transmembrane region" description="Helical" evidence="2">
    <location>
        <begin position="20"/>
        <end position="46"/>
    </location>
</feature>
<keyword evidence="2" id="KW-1133">Transmembrane helix</keyword>
<organism evidence="4 5">
    <name type="scientific">Vespula squamosa</name>
    <name type="common">Southern yellow jacket</name>
    <name type="synonym">Wasp</name>
    <dbReference type="NCBI Taxonomy" id="30214"/>
    <lineage>
        <taxon>Eukaryota</taxon>
        <taxon>Metazoa</taxon>
        <taxon>Ecdysozoa</taxon>
        <taxon>Arthropoda</taxon>
        <taxon>Hexapoda</taxon>
        <taxon>Insecta</taxon>
        <taxon>Pterygota</taxon>
        <taxon>Neoptera</taxon>
        <taxon>Endopterygota</taxon>
        <taxon>Hymenoptera</taxon>
        <taxon>Apocrita</taxon>
        <taxon>Aculeata</taxon>
        <taxon>Vespoidea</taxon>
        <taxon>Vespidae</taxon>
        <taxon>Vespinae</taxon>
        <taxon>Vespula</taxon>
    </lineage>
</organism>
<feature type="transmembrane region" description="Helical" evidence="2">
    <location>
        <begin position="351"/>
        <end position="367"/>
    </location>
</feature>
<feature type="transmembrane region" description="Helical" evidence="2">
    <location>
        <begin position="414"/>
        <end position="437"/>
    </location>
</feature>
<keyword evidence="2" id="KW-0812">Transmembrane</keyword>
<comment type="caution">
    <text evidence="4">The sequence shown here is derived from an EMBL/GenBank/DDBJ whole genome shotgun (WGS) entry which is preliminary data.</text>
</comment>